<comment type="caution">
    <text evidence="3">The sequence shown here is derived from an EMBL/GenBank/DDBJ whole genome shotgun (WGS) entry which is preliminary data.</text>
</comment>
<evidence type="ECO:0000313" key="3">
    <source>
        <dbReference type="EMBL" id="RJF74332.1"/>
    </source>
</evidence>
<evidence type="ECO:0000313" key="4">
    <source>
        <dbReference type="Proteomes" id="UP000285523"/>
    </source>
</evidence>
<dbReference type="AlphaFoldDB" id="A0A418VE10"/>
<reference evidence="3 4" key="1">
    <citation type="submission" date="2018-09" db="EMBL/GenBank/DDBJ databases">
        <title>Draft genome sequence of Rhodopseudomonas palustris 2.1.18.</title>
        <authorList>
            <person name="Robertson S.L."/>
            <person name="Meyer T.E."/>
            <person name="Kyndt J.A."/>
        </authorList>
    </citation>
    <scope>NUCLEOTIDE SEQUENCE [LARGE SCALE GENOMIC DNA]</scope>
    <source>
        <strain evidence="3 4">2.1.18</strain>
    </source>
</reference>
<name>A0A418VE10_RHOPL</name>
<dbReference type="Proteomes" id="UP000285523">
    <property type="component" value="Unassembled WGS sequence"/>
</dbReference>
<gene>
    <name evidence="3" type="ORF">D4Q52_12600</name>
</gene>
<feature type="region of interest" description="Disordered" evidence="1">
    <location>
        <begin position="26"/>
        <end position="84"/>
    </location>
</feature>
<accession>A0A418VE10</accession>
<proteinExistence type="predicted"/>
<protein>
    <submittedName>
        <fullName evidence="3">Uncharacterized protein</fullName>
    </submittedName>
</protein>
<feature type="compositionally biased region" description="Low complexity" evidence="1">
    <location>
        <begin position="42"/>
        <end position="54"/>
    </location>
</feature>
<feature type="compositionally biased region" description="Basic and acidic residues" evidence="1">
    <location>
        <begin position="65"/>
        <end position="83"/>
    </location>
</feature>
<dbReference type="EMBL" id="QYYD01000011">
    <property type="protein sequence ID" value="RJF74332.1"/>
    <property type="molecule type" value="Genomic_DNA"/>
</dbReference>
<organism evidence="3 4">
    <name type="scientific">Rhodopseudomonas palustris</name>
    <dbReference type="NCBI Taxonomy" id="1076"/>
    <lineage>
        <taxon>Bacteria</taxon>
        <taxon>Pseudomonadati</taxon>
        <taxon>Pseudomonadota</taxon>
        <taxon>Alphaproteobacteria</taxon>
        <taxon>Hyphomicrobiales</taxon>
        <taxon>Nitrobacteraceae</taxon>
        <taxon>Rhodopseudomonas</taxon>
    </lineage>
</organism>
<feature type="chain" id="PRO_5019419554" evidence="2">
    <location>
        <begin position="24"/>
        <end position="100"/>
    </location>
</feature>
<evidence type="ECO:0000256" key="2">
    <source>
        <dbReference type="SAM" id="SignalP"/>
    </source>
</evidence>
<feature type="signal peptide" evidence="2">
    <location>
        <begin position="1"/>
        <end position="23"/>
    </location>
</feature>
<feature type="compositionally biased region" description="Basic and acidic residues" evidence="1">
    <location>
        <begin position="29"/>
        <end position="41"/>
    </location>
</feature>
<sequence>MVARAGRLAALAAAIVIVGSAGAAAQVGAKHDRISKHDDSTKAAPPASGASARPEPSKAAKPMTRRQEIEHAIDTRTVPERYRSTVPKEYQRYIPFAKDK</sequence>
<dbReference type="OrthoDB" id="8256535at2"/>
<keyword evidence="2" id="KW-0732">Signal</keyword>
<evidence type="ECO:0000256" key="1">
    <source>
        <dbReference type="SAM" id="MobiDB-lite"/>
    </source>
</evidence>